<proteinExistence type="predicted"/>
<evidence type="ECO:0000256" key="1">
    <source>
        <dbReference type="SAM" id="MobiDB-lite"/>
    </source>
</evidence>
<keyword evidence="4" id="KW-1185">Reference proteome</keyword>
<keyword evidence="2" id="KW-1133">Transmembrane helix</keyword>
<feature type="compositionally biased region" description="Pro residues" evidence="1">
    <location>
        <begin position="159"/>
        <end position="169"/>
    </location>
</feature>
<evidence type="ECO:0000256" key="2">
    <source>
        <dbReference type="SAM" id="Phobius"/>
    </source>
</evidence>
<feature type="compositionally biased region" description="Polar residues" evidence="1">
    <location>
        <begin position="29"/>
        <end position="39"/>
    </location>
</feature>
<keyword evidence="2" id="KW-0472">Membrane</keyword>
<sequence length="169" mass="18821">MNNTNNHNTMSGQHSGKQRRPTSKHRPASYSTHQTGTLPSTSAIDAVTSQLGITTIPILLFISCIASLHFGYFAFHPRPVSSLHSRWIEPETPISHPSIDQTSSLRNPYETSAYSHSISRITLDPARTSIRNFYPLCNVHLQPRLTNQPGHTRIIRNPAPNPPPPEELS</sequence>
<name>A0A9P5X2D2_9AGAR</name>
<reference evidence="3" key="1">
    <citation type="submission" date="2020-11" db="EMBL/GenBank/DDBJ databases">
        <authorList>
            <consortium name="DOE Joint Genome Institute"/>
            <person name="Ahrendt S."/>
            <person name="Riley R."/>
            <person name="Andreopoulos W."/>
            <person name="Labutti K."/>
            <person name="Pangilinan J."/>
            <person name="Ruiz-Duenas F.J."/>
            <person name="Barrasa J.M."/>
            <person name="Sanchez-Garcia M."/>
            <person name="Camarero S."/>
            <person name="Miyauchi S."/>
            <person name="Serrano A."/>
            <person name="Linde D."/>
            <person name="Babiker R."/>
            <person name="Drula E."/>
            <person name="Ayuso-Fernandez I."/>
            <person name="Pacheco R."/>
            <person name="Padilla G."/>
            <person name="Ferreira P."/>
            <person name="Barriuso J."/>
            <person name="Kellner H."/>
            <person name="Castanera R."/>
            <person name="Alfaro M."/>
            <person name="Ramirez L."/>
            <person name="Pisabarro A.G."/>
            <person name="Kuo A."/>
            <person name="Tritt A."/>
            <person name="Lipzen A."/>
            <person name="He G."/>
            <person name="Yan M."/>
            <person name="Ng V."/>
            <person name="Cullen D."/>
            <person name="Martin F."/>
            <person name="Rosso M.-N."/>
            <person name="Henrissat B."/>
            <person name="Hibbett D."/>
            <person name="Martinez A.T."/>
            <person name="Grigoriev I.V."/>
        </authorList>
    </citation>
    <scope>NUCLEOTIDE SEQUENCE</scope>
    <source>
        <strain evidence="3">MF-IS2</strain>
    </source>
</reference>
<feature type="transmembrane region" description="Helical" evidence="2">
    <location>
        <begin position="56"/>
        <end position="75"/>
    </location>
</feature>
<organism evidence="3 4">
    <name type="scientific">Macrolepiota fuliginosa MF-IS2</name>
    <dbReference type="NCBI Taxonomy" id="1400762"/>
    <lineage>
        <taxon>Eukaryota</taxon>
        <taxon>Fungi</taxon>
        <taxon>Dikarya</taxon>
        <taxon>Basidiomycota</taxon>
        <taxon>Agaricomycotina</taxon>
        <taxon>Agaricomycetes</taxon>
        <taxon>Agaricomycetidae</taxon>
        <taxon>Agaricales</taxon>
        <taxon>Agaricineae</taxon>
        <taxon>Agaricaceae</taxon>
        <taxon>Macrolepiota</taxon>
    </lineage>
</organism>
<feature type="compositionally biased region" description="Polar residues" evidence="1">
    <location>
        <begin position="1"/>
        <end position="15"/>
    </location>
</feature>
<keyword evidence="2" id="KW-0812">Transmembrane</keyword>
<feature type="compositionally biased region" description="Basic residues" evidence="1">
    <location>
        <begin position="16"/>
        <end position="27"/>
    </location>
</feature>
<feature type="region of interest" description="Disordered" evidence="1">
    <location>
        <begin position="147"/>
        <end position="169"/>
    </location>
</feature>
<dbReference type="Proteomes" id="UP000807342">
    <property type="component" value="Unassembled WGS sequence"/>
</dbReference>
<protein>
    <submittedName>
        <fullName evidence="3">Uncharacterized protein</fullName>
    </submittedName>
</protein>
<accession>A0A9P5X2D2</accession>
<evidence type="ECO:0000313" key="4">
    <source>
        <dbReference type="Proteomes" id="UP000807342"/>
    </source>
</evidence>
<gene>
    <name evidence="3" type="ORF">P691DRAFT_426530</name>
</gene>
<feature type="region of interest" description="Disordered" evidence="1">
    <location>
        <begin position="1"/>
        <end position="39"/>
    </location>
</feature>
<dbReference type="AlphaFoldDB" id="A0A9P5X2D2"/>
<evidence type="ECO:0000313" key="3">
    <source>
        <dbReference type="EMBL" id="KAF9443233.1"/>
    </source>
</evidence>
<comment type="caution">
    <text evidence="3">The sequence shown here is derived from an EMBL/GenBank/DDBJ whole genome shotgun (WGS) entry which is preliminary data.</text>
</comment>
<dbReference type="EMBL" id="MU151502">
    <property type="protein sequence ID" value="KAF9443233.1"/>
    <property type="molecule type" value="Genomic_DNA"/>
</dbReference>